<gene>
    <name evidence="2" type="ORF">KP509_32G037500</name>
</gene>
<evidence type="ECO:0000256" key="1">
    <source>
        <dbReference type="SAM" id="MobiDB-lite"/>
    </source>
</evidence>
<protein>
    <submittedName>
        <fullName evidence="2">Uncharacterized protein</fullName>
    </submittedName>
</protein>
<dbReference type="EMBL" id="CM035437">
    <property type="protein sequence ID" value="KAH7287088.1"/>
    <property type="molecule type" value="Genomic_DNA"/>
</dbReference>
<accession>A0A8T2QU49</accession>
<feature type="region of interest" description="Disordered" evidence="1">
    <location>
        <begin position="1"/>
        <end position="20"/>
    </location>
</feature>
<organism evidence="2 3">
    <name type="scientific">Ceratopteris richardii</name>
    <name type="common">Triangle waterfern</name>
    <dbReference type="NCBI Taxonomy" id="49495"/>
    <lineage>
        <taxon>Eukaryota</taxon>
        <taxon>Viridiplantae</taxon>
        <taxon>Streptophyta</taxon>
        <taxon>Embryophyta</taxon>
        <taxon>Tracheophyta</taxon>
        <taxon>Polypodiopsida</taxon>
        <taxon>Polypodiidae</taxon>
        <taxon>Polypodiales</taxon>
        <taxon>Pteridineae</taxon>
        <taxon>Pteridaceae</taxon>
        <taxon>Parkerioideae</taxon>
        <taxon>Ceratopteris</taxon>
    </lineage>
</organism>
<evidence type="ECO:0000313" key="2">
    <source>
        <dbReference type="EMBL" id="KAH7287088.1"/>
    </source>
</evidence>
<feature type="compositionally biased region" description="Pro residues" evidence="1">
    <location>
        <begin position="7"/>
        <end position="19"/>
    </location>
</feature>
<keyword evidence="3" id="KW-1185">Reference proteome</keyword>
<evidence type="ECO:0000313" key="3">
    <source>
        <dbReference type="Proteomes" id="UP000825935"/>
    </source>
</evidence>
<proteinExistence type="predicted"/>
<name>A0A8T2QU49_CERRI</name>
<dbReference type="OrthoDB" id="1986140at2759"/>
<dbReference type="AlphaFoldDB" id="A0A8T2QU49"/>
<reference evidence="2" key="1">
    <citation type="submission" date="2021-08" db="EMBL/GenBank/DDBJ databases">
        <title>WGS assembly of Ceratopteris richardii.</title>
        <authorList>
            <person name="Marchant D.B."/>
            <person name="Chen G."/>
            <person name="Jenkins J."/>
            <person name="Shu S."/>
            <person name="Leebens-Mack J."/>
            <person name="Grimwood J."/>
            <person name="Schmutz J."/>
            <person name="Soltis P."/>
            <person name="Soltis D."/>
            <person name="Chen Z.-H."/>
        </authorList>
    </citation>
    <scope>NUCLEOTIDE SEQUENCE</scope>
    <source>
        <strain evidence="2">Whitten #5841</strain>
        <tissue evidence="2">Leaf</tissue>
    </source>
</reference>
<dbReference type="Proteomes" id="UP000825935">
    <property type="component" value="Chromosome 32"/>
</dbReference>
<feature type="compositionally biased region" description="Basic and acidic residues" evidence="1">
    <location>
        <begin position="66"/>
        <end position="79"/>
    </location>
</feature>
<sequence length="191" mass="22525">MSSSHPRPVPVPSNRPPSPESYVFDQASLWLGMARGQLQQRYEQARQALVPLWSALRNNRSPPASESHEAIQERQQKHREELERKLSETLTALRLKEEECHDVRFYFEKEMAALRRQMEDAARNASQREASLRQRTLSLVEDLRKKTTDIERERQERLNLLQQKIHEYRSAMATMHQRSEACITYLKDTLE</sequence>
<comment type="caution">
    <text evidence="2">The sequence shown here is derived from an EMBL/GenBank/DDBJ whole genome shotgun (WGS) entry which is preliminary data.</text>
</comment>
<feature type="region of interest" description="Disordered" evidence="1">
    <location>
        <begin position="59"/>
        <end position="79"/>
    </location>
</feature>